<keyword evidence="4" id="KW-1185">Reference proteome</keyword>
<organism evidence="3 4">
    <name type="scientific">Streptococcus taonis</name>
    <dbReference type="NCBI Taxonomy" id="3041623"/>
    <lineage>
        <taxon>Bacteria</taxon>
        <taxon>Bacillati</taxon>
        <taxon>Bacillota</taxon>
        <taxon>Bacilli</taxon>
        <taxon>Lactobacillales</taxon>
        <taxon>Streptococcaceae</taxon>
        <taxon>Streptococcus</taxon>
    </lineage>
</organism>
<dbReference type="CDD" id="cd00093">
    <property type="entry name" value="HTH_XRE"/>
    <property type="match status" value="1"/>
</dbReference>
<accession>A0ABT6PCN8</accession>
<dbReference type="PANTHER" id="PTHR46558:SF11">
    <property type="entry name" value="HTH-TYPE TRANSCRIPTIONAL REGULATOR XRE"/>
    <property type="match status" value="1"/>
</dbReference>
<protein>
    <submittedName>
        <fullName evidence="3">Helix-turn-helix transcriptional regulator</fullName>
    </submittedName>
</protein>
<keyword evidence="1" id="KW-0238">DNA-binding</keyword>
<evidence type="ECO:0000259" key="2">
    <source>
        <dbReference type="PROSITE" id="PS50943"/>
    </source>
</evidence>
<comment type="caution">
    <text evidence="3">The sequence shown here is derived from an EMBL/GenBank/DDBJ whole genome shotgun (WGS) entry which is preliminary data.</text>
</comment>
<dbReference type="RefSeq" id="WP_281335036.1">
    <property type="nucleotide sequence ID" value="NZ_JARZZP010000005.1"/>
</dbReference>
<dbReference type="EMBL" id="JARZZP010000005">
    <property type="protein sequence ID" value="MDI1473738.1"/>
    <property type="molecule type" value="Genomic_DNA"/>
</dbReference>
<evidence type="ECO:0000256" key="1">
    <source>
        <dbReference type="ARBA" id="ARBA00023125"/>
    </source>
</evidence>
<dbReference type="Pfam" id="PF01381">
    <property type="entry name" value="HTH_3"/>
    <property type="match status" value="1"/>
</dbReference>
<reference evidence="3" key="1">
    <citation type="submission" date="2023-04" db="EMBL/GenBank/DDBJ databases">
        <title>A new Streptococcus species isolated from the patient with bacteremia.</title>
        <authorList>
            <person name="Chen Y.-S."/>
            <person name="Lee C.-Y."/>
            <person name="Chan C.-K."/>
        </authorList>
    </citation>
    <scope>NUCLEOTIDE SEQUENCE</scope>
    <source>
        <strain evidence="3">ST22-14</strain>
    </source>
</reference>
<dbReference type="PANTHER" id="PTHR46558">
    <property type="entry name" value="TRACRIPTIONAL REGULATORY PROTEIN-RELATED-RELATED"/>
    <property type="match status" value="1"/>
</dbReference>
<dbReference type="Gene3D" id="1.10.260.40">
    <property type="entry name" value="lambda repressor-like DNA-binding domains"/>
    <property type="match status" value="1"/>
</dbReference>
<dbReference type="InterPro" id="IPR001387">
    <property type="entry name" value="Cro/C1-type_HTH"/>
</dbReference>
<dbReference type="SMART" id="SM00530">
    <property type="entry name" value="HTH_XRE"/>
    <property type="match status" value="1"/>
</dbReference>
<name>A0ABT6PCN8_9STRE</name>
<sequence>MLEIRLKELRNKANITQKELAESINTSQQNIAFYEKGERKPKHDMVEKLANFFNVSTDYLLGKTDIPEPESDIDLDSAIDNSVAYDGTPITDNDREIIKDFLKDYFANKNKYEPK</sequence>
<gene>
    <name evidence="3" type="ORF">QEZ38_03405</name>
</gene>
<feature type="domain" description="HTH cro/C1-type" evidence="2">
    <location>
        <begin position="6"/>
        <end position="60"/>
    </location>
</feature>
<dbReference type="Proteomes" id="UP001160991">
    <property type="component" value="Unassembled WGS sequence"/>
</dbReference>
<evidence type="ECO:0000313" key="3">
    <source>
        <dbReference type="EMBL" id="MDI1473738.1"/>
    </source>
</evidence>
<dbReference type="SUPFAM" id="SSF47413">
    <property type="entry name" value="lambda repressor-like DNA-binding domains"/>
    <property type="match status" value="1"/>
</dbReference>
<dbReference type="PROSITE" id="PS50943">
    <property type="entry name" value="HTH_CROC1"/>
    <property type="match status" value="1"/>
</dbReference>
<dbReference type="InterPro" id="IPR010982">
    <property type="entry name" value="Lambda_DNA-bd_dom_sf"/>
</dbReference>
<evidence type="ECO:0000313" key="4">
    <source>
        <dbReference type="Proteomes" id="UP001160991"/>
    </source>
</evidence>
<proteinExistence type="predicted"/>